<dbReference type="AlphaFoldDB" id="A0A2M9Y800"/>
<gene>
    <name evidence="1" type="ORF">CH362_18620</name>
</gene>
<dbReference type="Proteomes" id="UP000231926">
    <property type="component" value="Unassembled WGS sequence"/>
</dbReference>
<sequence>MSEKVYLSIYSKGFPVTKDHGEFQLIVPNNQNKLNLGIESNLALSSNWPAFISGFYEISEDLASNHKCILFESNQAAIIKGFPVREVGKRANVIVLIGTIMLENRELNAKQLAALDNLVDYLIKQYSTILAKNDQYLIEQLKNGLFLKDRVFELNISQSENISWYSDLLEEKKKWENIKGFSDKDNIIGGANVLIGTEADIYNAGLQGLVDGFYDPISKAIFPINDKLKRVSIPVVDDDAFLALKKDVIEIKETLQGVQVTLQDIPNLIIETIHATLNNILFNAKKKKK</sequence>
<organism evidence="1 2">
    <name type="scientific">Leptospira saintgironsiae</name>
    <dbReference type="NCBI Taxonomy" id="2023183"/>
    <lineage>
        <taxon>Bacteria</taxon>
        <taxon>Pseudomonadati</taxon>
        <taxon>Spirochaetota</taxon>
        <taxon>Spirochaetia</taxon>
        <taxon>Leptospirales</taxon>
        <taxon>Leptospiraceae</taxon>
        <taxon>Leptospira</taxon>
    </lineage>
</organism>
<evidence type="ECO:0000313" key="1">
    <source>
        <dbReference type="EMBL" id="PJZ47556.1"/>
    </source>
</evidence>
<accession>A0A2M9Y800</accession>
<name>A0A2M9Y800_9LEPT</name>
<dbReference type="EMBL" id="NPDR01000016">
    <property type="protein sequence ID" value="PJZ47556.1"/>
    <property type="molecule type" value="Genomic_DNA"/>
</dbReference>
<proteinExistence type="predicted"/>
<protein>
    <submittedName>
        <fullName evidence="1">Uncharacterized protein</fullName>
    </submittedName>
</protein>
<keyword evidence="2" id="KW-1185">Reference proteome</keyword>
<dbReference type="RefSeq" id="WP_100711825.1">
    <property type="nucleotide sequence ID" value="NZ_NPDR01000016.1"/>
</dbReference>
<evidence type="ECO:0000313" key="2">
    <source>
        <dbReference type="Proteomes" id="UP000231926"/>
    </source>
</evidence>
<comment type="caution">
    <text evidence="1">The sequence shown here is derived from an EMBL/GenBank/DDBJ whole genome shotgun (WGS) entry which is preliminary data.</text>
</comment>
<reference evidence="1 2" key="1">
    <citation type="submission" date="2017-07" db="EMBL/GenBank/DDBJ databases">
        <title>Leptospira spp. isolated from tropical soils.</title>
        <authorList>
            <person name="Thibeaux R."/>
            <person name="Iraola G."/>
            <person name="Ferres I."/>
            <person name="Bierque E."/>
            <person name="Girault D."/>
            <person name="Soupe-Gilbert M.-E."/>
            <person name="Picardeau M."/>
            <person name="Goarant C."/>
        </authorList>
    </citation>
    <scope>NUCLEOTIDE SEQUENCE [LARGE SCALE GENOMIC DNA]</scope>
    <source>
        <strain evidence="1 2">FH4-C-A2</strain>
    </source>
</reference>